<dbReference type="OMA" id="ITRIAVC"/>
<dbReference type="SUPFAM" id="SSF81383">
    <property type="entry name" value="F-box domain"/>
    <property type="match status" value="1"/>
</dbReference>
<reference evidence="2" key="1">
    <citation type="submission" date="2019-03" db="EMBL/GenBank/DDBJ databases">
        <title>WGS assembly of Setaria viridis.</title>
        <authorList>
            <person name="Huang P."/>
            <person name="Jenkins J."/>
            <person name="Grimwood J."/>
            <person name="Barry K."/>
            <person name="Healey A."/>
            <person name="Mamidi S."/>
            <person name="Sreedasyam A."/>
            <person name="Shu S."/>
            <person name="Feldman M."/>
            <person name="Wu J."/>
            <person name="Yu Y."/>
            <person name="Chen C."/>
            <person name="Johnson J."/>
            <person name="Rokhsar D."/>
            <person name="Baxter I."/>
            <person name="Schmutz J."/>
            <person name="Brutnell T."/>
            <person name="Kellogg E."/>
        </authorList>
    </citation>
    <scope>NUCLEOTIDE SEQUENCE [LARGE SCALE GENOMIC DNA]</scope>
</reference>
<dbReference type="PANTHER" id="PTHR33110:SF111">
    <property type="entry name" value="DUF295 DOMAIN-CONTAINING PROTEIN"/>
    <property type="match status" value="1"/>
</dbReference>
<protein>
    <recommendedName>
        <fullName evidence="1">KIB1-4 beta-propeller domain-containing protein</fullName>
    </recommendedName>
</protein>
<keyword evidence="3" id="KW-1185">Reference proteome</keyword>
<sequence>MEEAPPRGPPVSWSDIPVDLASLVLGRLPAHVDRVRFAAVCPQWRAAALQGGVPPSMPMLLLPDATVYSLPGSEPFRFPGCVGYTDACGTGNWLVFSGEDGCFLRDPFSNTTVTLPALSRARLLQVGDESGDEAGHAWMEIGEERELDAHRIMLCSPHLIAAIFNFRREGITRIAVCQPGASSWWTILVSSPLFVDIVFHKGKLYALNCMDSLFAVDISVDHSTGDPWVSQIQQVIGDLHTCHMIFLPEGVLILRVNYLVESRGALLLVCREMDLRLEAGNWDKIEVLEAEETRFEVYEANFGQSRWAMVTTLGDDQVLFLCQRFGRSVNVSHNEMPGDRIFFIDNDEGFSSVYNKGASSSCSVYDMTDGKVSSPLPMVSWKPGAVFATWLLP</sequence>
<dbReference type="Pfam" id="PF03478">
    <property type="entry name" value="Beta-prop_KIB1-4"/>
    <property type="match status" value="1"/>
</dbReference>
<evidence type="ECO:0000313" key="3">
    <source>
        <dbReference type="Proteomes" id="UP000298652"/>
    </source>
</evidence>
<dbReference type="Gene3D" id="1.20.1280.50">
    <property type="match status" value="1"/>
</dbReference>
<dbReference type="InterPro" id="IPR005174">
    <property type="entry name" value="KIB1-4_b-propeller"/>
</dbReference>
<dbReference type="Gramene" id="TKW01592">
    <property type="protein sequence ID" value="TKW01592"/>
    <property type="gene ID" value="SEVIR_8G191300v2"/>
</dbReference>
<dbReference type="AlphaFoldDB" id="A0A4U6TIS7"/>
<feature type="domain" description="KIB1-4 beta-propeller" evidence="1">
    <location>
        <begin position="63"/>
        <end position="355"/>
    </location>
</feature>
<name>A0A4U6TIS7_SETVI</name>
<dbReference type="InterPro" id="IPR036047">
    <property type="entry name" value="F-box-like_dom_sf"/>
</dbReference>
<evidence type="ECO:0000313" key="2">
    <source>
        <dbReference type="EMBL" id="TKW01592.1"/>
    </source>
</evidence>
<gene>
    <name evidence="2" type="ORF">SEVIR_8G191300v2</name>
</gene>
<evidence type="ECO:0000259" key="1">
    <source>
        <dbReference type="Pfam" id="PF03478"/>
    </source>
</evidence>
<accession>A0A4U6TIS7</accession>
<proteinExistence type="predicted"/>
<dbReference type="EMBL" id="CM016559">
    <property type="protein sequence ID" value="TKW01592.1"/>
    <property type="molecule type" value="Genomic_DNA"/>
</dbReference>
<dbReference type="PANTHER" id="PTHR33110">
    <property type="entry name" value="F-BOX/KELCH-REPEAT PROTEIN-RELATED"/>
    <property type="match status" value="1"/>
</dbReference>
<organism evidence="2 3">
    <name type="scientific">Setaria viridis</name>
    <name type="common">Green bristlegrass</name>
    <name type="synonym">Setaria italica subsp. viridis</name>
    <dbReference type="NCBI Taxonomy" id="4556"/>
    <lineage>
        <taxon>Eukaryota</taxon>
        <taxon>Viridiplantae</taxon>
        <taxon>Streptophyta</taxon>
        <taxon>Embryophyta</taxon>
        <taxon>Tracheophyta</taxon>
        <taxon>Spermatophyta</taxon>
        <taxon>Magnoliopsida</taxon>
        <taxon>Liliopsida</taxon>
        <taxon>Poales</taxon>
        <taxon>Poaceae</taxon>
        <taxon>PACMAD clade</taxon>
        <taxon>Panicoideae</taxon>
        <taxon>Panicodae</taxon>
        <taxon>Paniceae</taxon>
        <taxon>Cenchrinae</taxon>
        <taxon>Setaria</taxon>
    </lineage>
</organism>
<dbReference type="Proteomes" id="UP000298652">
    <property type="component" value="Chromosome 8"/>
</dbReference>